<dbReference type="RefSeq" id="WP_125119221.1">
    <property type="nucleotide sequence ID" value="NZ_AP019309.1"/>
</dbReference>
<dbReference type="AlphaFoldDB" id="A0A3G9JQ16"/>
<keyword evidence="2" id="KW-1185">Reference proteome</keyword>
<dbReference type="EMBL" id="AP019309">
    <property type="protein sequence ID" value="BBH26348.1"/>
    <property type="molecule type" value="Genomic_DNA"/>
</dbReference>
<name>A0A3G9JQ16_9FIRM</name>
<protein>
    <submittedName>
        <fullName evidence="1">Uncharacterized protein</fullName>
    </submittedName>
</protein>
<reference evidence="1 2" key="1">
    <citation type="submission" date="2018-11" db="EMBL/GenBank/DDBJ databases">
        <title>Novel Erysipelotrichaceae bacterium isolated from small intestine of a swine.</title>
        <authorList>
            <person name="Kim J.S."/>
            <person name="Choe H."/>
            <person name="Lee Y.R."/>
            <person name="Kim K.M."/>
            <person name="Park D.S."/>
        </authorList>
    </citation>
    <scope>NUCLEOTIDE SEQUENCE [LARGE SCALE GENOMIC DNA]</scope>
    <source>
        <strain evidence="1 2">SG0102</strain>
    </source>
</reference>
<dbReference type="Proteomes" id="UP000268059">
    <property type="component" value="Chromosome"/>
</dbReference>
<sequence length="114" mass="13923">MNEDFFCLDDHDHKDQVIFYKKDRAMYVSESYIEDIFGQKDIWRSHWCGLTRDYNTLFGPFATLRRVLVDANDYLEDLKQYDLNKVKHPEILKHMRAFFEEAVERDEYVFVREV</sequence>
<accession>A0A3G9JQ16</accession>
<dbReference type="OrthoDB" id="1830797at2"/>
<dbReference type="KEGG" id="ebm:SG0102_12820"/>
<gene>
    <name evidence="1" type="ORF">SG0102_12820</name>
</gene>
<evidence type="ECO:0000313" key="1">
    <source>
        <dbReference type="EMBL" id="BBH26348.1"/>
    </source>
</evidence>
<evidence type="ECO:0000313" key="2">
    <source>
        <dbReference type="Proteomes" id="UP000268059"/>
    </source>
</evidence>
<dbReference type="InParanoid" id="A0A3G9JQ16"/>
<organism evidence="1 2">
    <name type="scientific">Intestinibaculum porci</name>
    <dbReference type="NCBI Taxonomy" id="2487118"/>
    <lineage>
        <taxon>Bacteria</taxon>
        <taxon>Bacillati</taxon>
        <taxon>Bacillota</taxon>
        <taxon>Erysipelotrichia</taxon>
        <taxon>Erysipelotrichales</taxon>
        <taxon>Erysipelotrichaceae</taxon>
        <taxon>Intestinibaculum</taxon>
    </lineage>
</organism>
<proteinExistence type="predicted"/>